<evidence type="ECO:0000259" key="6">
    <source>
        <dbReference type="Pfam" id="PF04085"/>
    </source>
</evidence>
<keyword evidence="3" id="KW-0133">Cell shape</keyword>
<comment type="similarity">
    <text evidence="1">Belongs to the MreC family.</text>
</comment>
<dbReference type="PANTHER" id="PTHR34138:SF1">
    <property type="entry name" value="CELL SHAPE-DETERMINING PROTEIN MREC"/>
    <property type="match status" value="1"/>
</dbReference>
<dbReference type="InterPro" id="IPR055342">
    <property type="entry name" value="MreC_beta-barrel_core"/>
</dbReference>
<organism evidence="7 8">
    <name type="scientific">Candidatus Uhrbacteria bacterium GW2011_GWF2_44_350</name>
    <dbReference type="NCBI Taxonomy" id="1619000"/>
    <lineage>
        <taxon>Bacteria</taxon>
        <taxon>Candidatus Uhriibacteriota</taxon>
    </lineage>
</organism>
<dbReference type="PROSITE" id="PS51257">
    <property type="entry name" value="PROKAR_LIPOPROTEIN"/>
    <property type="match status" value="1"/>
</dbReference>
<dbReference type="InterPro" id="IPR007221">
    <property type="entry name" value="MreC"/>
</dbReference>
<dbReference type="GO" id="GO:0008360">
    <property type="term" value="P:regulation of cell shape"/>
    <property type="evidence" value="ECO:0007669"/>
    <property type="project" value="UniProtKB-KW"/>
</dbReference>
<dbReference type="Proteomes" id="UP000034154">
    <property type="component" value="Unassembled WGS sequence"/>
</dbReference>
<dbReference type="GO" id="GO:0005886">
    <property type="term" value="C:plasma membrane"/>
    <property type="evidence" value="ECO:0007669"/>
    <property type="project" value="TreeGrafter"/>
</dbReference>
<sequence length="266" mass="28822">MPWFQRQKFFSWFIPPLLLAAVILFFSGCLPRGLAVIEKPLSASSSWFYNVWSTWFPETTSASYCSVAESGLLTALAVDLVDYKRLEKENENLRAQLDFFERESFKHVAAQIISRSSSPIDSRFVIDRGADDGVQEGAAVVVSSGHMIGKVLMVSSKTSIVQSILGRGARTAVSLFNTSRTLGISEGGGGTLLSLRFIPQNESVSVNNLVVTSGLEELIPSGLVIGVVTSVERDSAAPFQEAVVEPLVDIRQFSNISVIVIDTGGL</sequence>
<evidence type="ECO:0000256" key="1">
    <source>
        <dbReference type="ARBA" id="ARBA00009369"/>
    </source>
</evidence>
<evidence type="ECO:0000256" key="3">
    <source>
        <dbReference type="ARBA" id="ARBA00022960"/>
    </source>
</evidence>
<dbReference type="InterPro" id="IPR042175">
    <property type="entry name" value="Cell/Rod_MreC_2"/>
</dbReference>
<feature type="domain" description="Rod shape-determining protein MreC beta-barrel core" evidence="6">
    <location>
        <begin position="112"/>
        <end position="259"/>
    </location>
</feature>
<dbReference type="NCBIfam" id="TIGR00219">
    <property type="entry name" value="mreC"/>
    <property type="match status" value="1"/>
</dbReference>
<keyword evidence="5" id="KW-0175">Coiled coil</keyword>
<dbReference type="EMBL" id="LCJB01000002">
    <property type="protein sequence ID" value="KKT72050.1"/>
    <property type="molecule type" value="Genomic_DNA"/>
</dbReference>
<protein>
    <recommendedName>
        <fullName evidence="2">Cell shape-determining protein MreC</fullName>
    </recommendedName>
    <alternativeName>
        <fullName evidence="4">Cell shape protein MreC</fullName>
    </alternativeName>
</protein>
<evidence type="ECO:0000313" key="8">
    <source>
        <dbReference type="Proteomes" id="UP000034154"/>
    </source>
</evidence>
<dbReference type="Gene3D" id="2.40.10.350">
    <property type="entry name" value="Rod shape-determining protein MreC, domain 2"/>
    <property type="match status" value="1"/>
</dbReference>
<dbReference type="Gene3D" id="2.40.10.340">
    <property type="entry name" value="Rod shape-determining protein MreC, domain 1"/>
    <property type="match status" value="1"/>
</dbReference>
<evidence type="ECO:0000256" key="2">
    <source>
        <dbReference type="ARBA" id="ARBA00013855"/>
    </source>
</evidence>
<evidence type="ECO:0000313" key="7">
    <source>
        <dbReference type="EMBL" id="KKT72050.1"/>
    </source>
</evidence>
<dbReference type="PANTHER" id="PTHR34138">
    <property type="entry name" value="CELL SHAPE-DETERMINING PROTEIN MREC"/>
    <property type="match status" value="1"/>
</dbReference>
<dbReference type="AlphaFoldDB" id="A0A0G1JKY7"/>
<dbReference type="PATRIC" id="fig|1619000.3.peg.39"/>
<dbReference type="InterPro" id="IPR042177">
    <property type="entry name" value="Cell/Rod_1"/>
</dbReference>
<evidence type="ECO:0000256" key="4">
    <source>
        <dbReference type="ARBA" id="ARBA00032089"/>
    </source>
</evidence>
<evidence type="ECO:0000256" key="5">
    <source>
        <dbReference type="SAM" id="Coils"/>
    </source>
</evidence>
<accession>A0A0G1JKY7</accession>
<gene>
    <name evidence="7" type="ORF">UW63_C0002G0018</name>
</gene>
<name>A0A0G1JKY7_9BACT</name>
<reference evidence="7 8" key="1">
    <citation type="journal article" date="2015" name="Nature">
        <title>rRNA introns, odd ribosomes, and small enigmatic genomes across a large radiation of phyla.</title>
        <authorList>
            <person name="Brown C.T."/>
            <person name="Hug L.A."/>
            <person name="Thomas B.C."/>
            <person name="Sharon I."/>
            <person name="Castelle C.J."/>
            <person name="Singh A."/>
            <person name="Wilkins M.J."/>
            <person name="Williams K.H."/>
            <person name="Banfield J.F."/>
        </authorList>
    </citation>
    <scope>NUCLEOTIDE SEQUENCE [LARGE SCALE GENOMIC DNA]</scope>
</reference>
<dbReference type="Pfam" id="PF04085">
    <property type="entry name" value="MreC"/>
    <property type="match status" value="1"/>
</dbReference>
<proteinExistence type="inferred from homology"/>
<comment type="caution">
    <text evidence="7">The sequence shown here is derived from an EMBL/GenBank/DDBJ whole genome shotgun (WGS) entry which is preliminary data.</text>
</comment>
<feature type="coiled-coil region" evidence="5">
    <location>
        <begin position="76"/>
        <end position="103"/>
    </location>
</feature>